<feature type="transmembrane region" description="Helical" evidence="6">
    <location>
        <begin position="12"/>
        <end position="30"/>
    </location>
</feature>
<accession>A0A2B7XT65</accession>
<dbReference type="PANTHER" id="PTHR28165:SF1">
    <property type="entry name" value="NON-CLASSICAL EXPORT PROTEIN 2-RELATED"/>
    <property type="match status" value="1"/>
</dbReference>
<dbReference type="AlphaFoldDB" id="A0A2B7XT65"/>
<keyword evidence="9" id="KW-1185">Reference proteome</keyword>
<feature type="transmembrane region" description="Helical" evidence="6">
    <location>
        <begin position="42"/>
        <end position="59"/>
    </location>
</feature>
<feature type="transmembrane region" description="Helical" evidence="6">
    <location>
        <begin position="130"/>
        <end position="148"/>
    </location>
</feature>
<dbReference type="GO" id="GO:0072659">
    <property type="term" value="P:protein localization to plasma membrane"/>
    <property type="evidence" value="ECO:0007669"/>
    <property type="project" value="TreeGrafter"/>
</dbReference>
<evidence type="ECO:0000313" key="8">
    <source>
        <dbReference type="EMBL" id="PGH14954.1"/>
    </source>
</evidence>
<keyword evidence="4 6" id="KW-0472">Membrane</keyword>
<dbReference type="OrthoDB" id="5423111at2759"/>
<evidence type="ECO:0000256" key="6">
    <source>
        <dbReference type="SAM" id="Phobius"/>
    </source>
</evidence>
<comment type="caution">
    <text evidence="8">The sequence shown here is derived from an EMBL/GenBank/DDBJ whole genome shotgun (WGS) entry which is preliminary data.</text>
</comment>
<proteinExistence type="predicted"/>
<evidence type="ECO:0000256" key="1">
    <source>
        <dbReference type="ARBA" id="ARBA00004141"/>
    </source>
</evidence>
<keyword evidence="3 6" id="KW-1133">Transmembrane helix</keyword>
<reference evidence="8 9" key="1">
    <citation type="submission" date="2017-10" db="EMBL/GenBank/DDBJ databases">
        <title>Comparative genomics in systemic dimorphic fungi from Ajellomycetaceae.</title>
        <authorList>
            <person name="Munoz J.F."/>
            <person name="Mcewen J.G."/>
            <person name="Clay O.K."/>
            <person name="Cuomo C.A."/>
        </authorList>
    </citation>
    <scope>NUCLEOTIDE SEQUENCE [LARGE SCALE GENOMIC DNA]</scope>
    <source>
        <strain evidence="8 9">UAMH7299</strain>
    </source>
</reference>
<dbReference type="Pfam" id="PF01284">
    <property type="entry name" value="MARVEL"/>
    <property type="match status" value="1"/>
</dbReference>
<dbReference type="GO" id="GO:0032126">
    <property type="term" value="C:eisosome"/>
    <property type="evidence" value="ECO:0007669"/>
    <property type="project" value="TreeGrafter"/>
</dbReference>
<dbReference type="PANTHER" id="PTHR28165">
    <property type="entry name" value="NON-CLASSICAL EXPORT PROTEIN 2-RELATED"/>
    <property type="match status" value="1"/>
</dbReference>
<dbReference type="EMBL" id="PDNA01000087">
    <property type="protein sequence ID" value="PGH14954.1"/>
    <property type="molecule type" value="Genomic_DNA"/>
</dbReference>
<evidence type="ECO:0000313" key="9">
    <source>
        <dbReference type="Proteomes" id="UP000224634"/>
    </source>
</evidence>
<dbReference type="InterPro" id="IPR052649">
    <property type="entry name" value="NCE102-like"/>
</dbReference>
<sequence>MVSKAVNIILRIWQLVCAVIIMALVGNMIADRYNESASTTNYVLFVSAFTMLTMFYLMAAAISDAFMVHPAIVLVVDVLNTIFLFCAAVALPSKLRVHSCSNHHYTSTNTITKDTPDGEKTCREAQAVTAFLWFLWAAFVISTVFSALGTRGSMAEMRGPRPGRRSHPPSMSQV</sequence>
<dbReference type="GO" id="GO:0070941">
    <property type="term" value="P:eisosome assembly"/>
    <property type="evidence" value="ECO:0007669"/>
    <property type="project" value="TreeGrafter"/>
</dbReference>
<evidence type="ECO:0000256" key="3">
    <source>
        <dbReference type="ARBA" id="ARBA00022989"/>
    </source>
</evidence>
<keyword evidence="2 6" id="KW-0812">Transmembrane</keyword>
<feature type="domain" description="MARVEL" evidence="7">
    <location>
        <begin position="7"/>
        <end position="145"/>
    </location>
</feature>
<protein>
    <recommendedName>
        <fullName evidence="7">MARVEL domain-containing protein</fullName>
    </recommendedName>
</protein>
<comment type="subcellular location">
    <subcellularLocation>
        <location evidence="1">Membrane</location>
        <topology evidence="1">Multi-pass membrane protein</topology>
    </subcellularLocation>
</comment>
<name>A0A2B7XT65_POLH7</name>
<evidence type="ECO:0000259" key="7">
    <source>
        <dbReference type="Pfam" id="PF01284"/>
    </source>
</evidence>
<organism evidence="8 9">
    <name type="scientific">Polytolypa hystricis (strain UAMH7299)</name>
    <dbReference type="NCBI Taxonomy" id="1447883"/>
    <lineage>
        <taxon>Eukaryota</taxon>
        <taxon>Fungi</taxon>
        <taxon>Dikarya</taxon>
        <taxon>Ascomycota</taxon>
        <taxon>Pezizomycotina</taxon>
        <taxon>Eurotiomycetes</taxon>
        <taxon>Eurotiomycetidae</taxon>
        <taxon>Onygenales</taxon>
        <taxon>Onygenales incertae sedis</taxon>
        <taxon>Polytolypa</taxon>
    </lineage>
</organism>
<evidence type="ECO:0000256" key="5">
    <source>
        <dbReference type="SAM" id="MobiDB-lite"/>
    </source>
</evidence>
<evidence type="ECO:0000256" key="2">
    <source>
        <dbReference type="ARBA" id="ARBA00022692"/>
    </source>
</evidence>
<dbReference type="Proteomes" id="UP000224634">
    <property type="component" value="Unassembled WGS sequence"/>
</dbReference>
<feature type="region of interest" description="Disordered" evidence="5">
    <location>
        <begin position="154"/>
        <end position="174"/>
    </location>
</feature>
<dbReference type="GO" id="GO:0005886">
    <property type="term" value="C:plasma membrane"/>
    <property type="evidence" value="ECO:0007669"/>
    <property type="project" value="TreeGrafter"/>
</dbReference>
<gene>
    <name evidence="8" type="ORF">AJ80_05717</name>
</gene>
<dbReference type="InterPro" id="IPR008253">
    <property type="entry name" value="Marvel"/>
</dbReference>
<feature type="transmembrane region" description="Helical" evidence="6">
    <location>
        <begin position="71"/>
        <end position="91"/>
    </location>
</feature>
<evidence type="ECO:0000256" key="4">
    <source>
        <dbReference type="ARBA" id="ARBA00023136"/>
    </source>
</evidence>